<organism evidence="2 3">
    <name type="scientific">Blautia obeum</name>
    <dbReference type="NCBI Taxonomy" id="40520"/>
    <lineage>
        <taxon>Bacteria</taxon>
        <taxon>Bacillati</taxon>
        <taxon>Bacillota</taxon>
        <taxon>Clostridia</taxon>
        <taxon>Lachnospirales</taxon>
        <taxon>Lachnospiraceae</taxon>
        <taxon>Blautia</taxon>
    </lineage>
</organism>
<proteinExistence type="predicted"/>
<accession>A0A412EKY2</accession>
<comment type="caution">
    <text evidence="2">The sequence shown here is derived from an EMBL/GenBank/DDBJ whole genome shotgun (WGS) entry which is preliminary data.</text>
</comment>
<sequence length="65" mass="6907">MADAGTSAGRDPYPSGRSVWSGRKRYRDFIGCVDGGCKGNGRRQSGRISGRLGICSGRNVSRRSG</sequence>
<gene>
    <name evidence="2" type="ORF">DWY46_18320</name>
</gene>
<protein>
    <submittedName>
        <fullName evidence="2">Uncharacterized protein</fullName>
    </submittedName>
</protein>
<evidence type="ECO:0000313" key="2">
    <source>
        <dbReference type="EMBL" id="RGR44718.1"/>
    </source>
</evidence>
<name>A0A412EKY2_9FIRM</name>
<reference evidence="2 3" key="1">
    <citation type="submission" date="2018-08" db="EMBL/GenBank/DDBJ databases">
        <title>A genome reference for cultivated species of the human gut microbiota.</title>
        <authorList>
            <person name="Zou Y."/>
            <person name="Xue W."/>
            <person name="Luo G."/>
        </authorList>
    </citation>
    <scope>NUCLEOTIDE SEQUENCE [LARGE SCALE GENOMIC DNA]</scope>
    <source>
        <strain evidence="2 3">AF25-21</strain>
    </source>
</reference>
<dbReference type="Proteomes" id="UP000285839">
    <property type="component" value="Unassembled WGS sequence"/>
</dbReference>
<dbReference type="EMBL" id="QRUH01000026">
    <property type="protein sequence ID" value="RGR44718.1"/>
    <property type="molecule type" value="Genomic_DNA"/>
</dbReference>
<dbReference type="AlphaFoldDB" id="A0A412EKY2"/>
<evidence type="ECO:0000313" key="3">
    <source>
        <dbReference type="Proteomes" id="UP000285839"/>
    </source>
</evidence>
<evidence type="ECO:0000256" key="1">
    <source>
        <dbReference type="SAM" id="MobiDB-lite"/>
    </source>
</evidence>
<feature type="region of interest" description="Disordered" evidence="1">
    <location>
        <begin position="1"/>
        <end position="20"/>
    </location>
</feature>